<dbReference type="EMBL" id="VSSQ01061971">
    <property type="protein sequence ID" value="MPN15251.1"/>
    <property type="molecule type" value="Genomic_DNA"/>
</dbReference>
<reference evidence="1" key="1">
    <citation type="submission" date="2019-08" db="EMBL/GenBank/DDBJ databases">
        <authorList>
            <person name="Kucharzyk K."/>
            <person name="Murdoch R.W."/>
            <person name="Higgins S."/>
            <person name="Loffler F."/>
        </authorList>
    </citation>
    <scope>NUCLEOTIDE SEQUENCE</scope>
</reference>
<sequence length="134" mass="14544">MKKKLKLRITVFATCILLMFLMVTSALATIYQSTAQVSIGYAAKAVGSKQSLSTDQLRGIVVSYSTSTGSDPLYGAMCTRGDIWIHTRDSANVSPGCSVYLLWDNPNRLTGTFWAEATATGGNHNGYCTAYQDR</sequence>
<protein>
    <submittedName>
        <fullName evidence="1">Uncharacterized protein</fullName>
    </submittedName>
</protein>
<evidence type="ECO:0000313" key="1">
    <source>
        <dbReference type="EMBL" id="MPN15251.1"/>
    </source>
</evidence>
<name>A0A645FLH1_9ZZZZ</name>
<gene>
    <name evidence="1" type="ORF">SDC9_162581</name>
</gene>
<dbReference type="AlphaFoldDB" id="A0A645FLH1"/>
<comment type="caution">
    <text evidence="1">The sequence shown here is derived from an EMBL/GenBank/DDBJ whole genome shotgun (WGS) entry which is preliminary data.</text>
</comment>
<organism evidence="1">
    <name type="scientific">bioreactor metagenome</name>
    <dbReference type="NCBI Taxonomy" id="1076179"/>
    <lineage>
        <taxon>unclassified sequences</taxon>
        <taxon>metagenomes</taxon>
        <taxon>ecological metagenomes</taxon>
    </lineage>
</organism>
<proteinExistence type="predicted"/>
<accession>A0A645FLH1</accession>